<dbReference type="InterPro" id="IPR035920">
    <property type="entry name" value="YhbY-like_sf"/>
</dbReference>
<sequence length="101" mass="11069">MLTSKQRAYLRSLANSAETILQVGKEGISENLIKQVDDALTARELIKGKVLETAPGFAGEIAAQLAEATGSEVVQVIGMRFVLFRRNLKNPKISLKKDDVR</sequence>
<organism evidence="4 5">
    <name type="scientific">Hydrogenoanaerobacterium saccharovorans</name>
    <dbReference type="NCBI Taxonomy" id="474960"/>
    <lineage>
        <taxon>Bacteria</taxon>
        <taxon>Bacillati</taxon>
        <taxon>Bacillota</taxon>
        <taxon>Clostridia</taxon>
        <taxon>Eubacteriales</taxon>
        <taxon>Oscillospiraceae</taxon>
        <taxon>Hydrogenoanaerobacterium</taxon>
    </lineage>
</organism>
<feature type="domain" description="CRM" evidence="3">
    <location>
        <begin position="1"/>
        <end position="96"/>
    </location>
</feature>
<dbReference type="Pfam" id="PF01985">
    <property type="entry name" value="CRS1_YhbY"/>
    <property type="match status" value="1"/>
</dbReference>
<dbReference type="Proteomes" id="UP000724149">
    <property type="component" value="Unassembled WGS sequence"/>
</dbReference>
<dbReference type="InterPro" id="IPR001890">
    <property type="entry name" value="RNA-binding_CRM"/>
</dbReference>
<dbReference type="SMART" id="SM01103">
    <property type="entry name" value="CRS1_YhbY"/>
    <property type="match status" value="1"/>
</dbReference>
<dbReference type="RefSeq" id="WP_177503160.1">
    <property type="nucleotide sequence ID" value="NZ_JACSNR010000001.1"/>
</dbReference>
<dbReference type="NCBIfam" id="TIGR00253">
    <property type="entry name" value="RNA_bind_YhbY"/>
    <property type="match status" value="1"/>
</dbReference>
<comment type="caution">
    <text evidence="4">The sequence shown here is derived from an EMBL/GenBank/DDBJ whole genome shotgun (WGS) entry which is preliminary data.</text>
</comment>
<protein>
    <submittedName>
        <fullName evidence="4">Ribosome assembly RNA-binding protein YhbY</fullName>
    </submittedName>
</protein>
<accession>A0ABS2GKS6</accession>
<dbReference type="PANTHER" id="PTHR40065:SF3">
    <property type="entry name" value="RNA-BINDING PROTEIN YHBY"/>
    <property type="match status" value="1"/>
</dbReference>
<evidence type="ECO:0000313" key="4">
    <source>
        <dbReference type="EMBL" id="MBM6922309.1"/>
    </source>
</evidence>
<reference evidence="4 5" key="1">
    <citation type="journal article" date="2021" name="Sci. Rep.">
        <title>The distribution of antibiotic resistance genes in chicken gut microbiota commensals.</title>
        <authorList>
            <person name="Juricova H."/>
            <person name="Matiasovicova J."/>
            <person name="Kubasova T."/>
            <person name="Cejkova D."/>
            <person name="Rychlik I."/>
        </authorList>
    </citation>
    <scope>NUCLEOTIDE SEQUENCE [LARGE SCALE GENOMIC DNA]</scope>
    <source>
        <strain evidence="4 5">An564</strain>
    </source>
</reference>
<keyword evidence="1 2" id="KW-0694">RNA-binding</keyword>
<gene>
    <name evidence="4" type="primary">yhbY</name>
    <name evidence="4" type="ORF">H9X81_01190</name>
</gene>
<dbReference type="InterPro" id="IPR017924">
    <property type="entry name" value="RNA-binding_YhbY"/>
</dbReference>
<dbReference type="EMBL" id="JACSNR010000001">
    <property type="protein sequence ID" value="MBM6922309.1"/>
    <property type="molecule type" value="Genomic_DNA"/>
</dbReference>
<evidence type="ECO:0000313" key="5">
    <source>
        <dbReference type="Proteomes" id="UP000724149"/>
    </source>
</evidence>
<evidence type="ECO:0000256" key="1">
    <source>
        <dbReference type="ARBA" id="ARBA00022884"/>
    </source>
</evidence>
<evidence type="ECO:0000259" key="3">
    <source>
        <dbReference type="PROSITE" id="PS51295"/>
    </source>
</evidence>
<dbReference type="Gene3D" id="3.30.110.60">
    <property type="entry name" value="YhbY-like"/>
    <property type="match status" value="1"/>
</dbReference>
<name>A0ABS2GKS6_9FIRM</name>
<dbReference type="InterPro" id="IPR051925">
    <property type="entry name" value="RNA-binding_domain"/>
</dbReference>
<dbReference type="PANTHER" id="PTHR40065">
    <property type="entry name" value="RNA-BINDING PROTEIN YHBY"/>
    <property type="match status" value="1"/>
</dbReference>
<evidence type="ECO:0000256" key="2">
    <source>
        <dbReference type="PROSITE-ProRule" id="PRU00626"/>
    </source>
</evidence>
<keyword evidence="5" id="KW-1185">Reference proteome</keyword>
<proteinExistence type="predicted"/>
<dbReference type="SUPFAM" id="SSF75471">
    <property type="entry name" value="YhbY-like"/>
    <property type="match status" value="1"/>
</dbReference>
<dbReference type="PROSITE" id="PS51295">
    <property type="entry name" value="CRM"/>
    <property type="match status" value="1"/>
</dbReference>